<dbReference type="AlphaFoldDB" id="Q9T463"/>
<dbReference type="EMBL" id="AF137379">
    <property type="protein sequence ID" value="AAD54915.1"/>
    <property type="molecule type" value="Genomic_DNA"/>
</dbReference>
<proteinExistence type="predicted"/>
<accession>Q9T463</accession>
<evidence type="ECO:0000313" key="1">
    <source>
        <dbReference type="EMBL" id="AAD54915.1"/>
    </source>
</evidence>
<dbReference type="RefSeq" id="NP_050903.1">
    <property type="nucleotide sequence ID" value="NC_000927.1"/>
</dbReference>
<keyword evidence="1" id="KW-0934">Plastid</keyword>
<protein>
    <submittedName>
        <fullName evidence="1">Uncharacterized protein</fullName>
    </submittedName>
</protein>
<dbReference type="RefSeq" id="NP_050944.1">
    <property type="nucleotide sequence ID" value="NC_000927.1"/>
</dbReference>
<geneLocation type="chloroplast" evidence="1"/>
<keyword evidence="1" id="KW-0150">Chloroplast</keyword>
<reference evidence="1" key="1">
    <citation type="journal article" date="1999" name="Proc. Natl. Acad. Sci. U.S.A.">
        <title>The complete chloroplast DNA sequence of the green alga Nephroselmis olivacea: insights into the architecture of ancestral chloroplast genomes.</title>
        <authorList>
            <person name="Turmel M."/>
            <person name="Otis C."/>
            <person name="Lemieux C."/>
        </authorList>
    </citation>
    <scope>NUCLEOTIDE SEQUENCE [LARGE SCALE GENOMIC DNA]</scope>
    <source>
        <strain>NIES-484</strain>
    </source>
</reference>
<dbReference type="GeneID" id="1496902"/>
<sequence length="103" mass="11749">MSSFSMPLLSINQWLLSLASNDLRLEELEHDWHALTLLLPGLRFLLLSSCSARHSLGMRQQIHSNLWGEPNLIRMNLQVSPPSILAQVWILGQLVHRGHSTKF</sequence>
<name>Q9T463_NEPOL</name>
<dbReference type="EMBL" id="AF137379">
    <property type="protein sequence ID" value="AAD54874.1"/>
    <property type="molecule type" value="Genomic_DNA"/>
</dbReference>
<organism evidence="1">
    <name type="scientific">Nephroselmis olivacea</name>
    <name type="common">Green alga</name>
    <dbReference type="NCBI Taxonomy" id="31312"/>
    <lineage>
        <taxon>Eukaryota</taxon>
        <taxon>Viridiplantae</taxon>
        <taxon>Chlorophyta</taxon>
        <taxon>Nephroselmidophyceae</taxon>
        <taxon>Nephroselmidales</taxon>
        <taxon>Nephroselmidaceae</taxon>
        <taxon>Nephroselmis</taxon>
    </lineage>
</organism>
<dbReference type="GeneID" id="1496882"/>